<comment type="catalytic activity">
    <reaction evidence="1 7">
        <text>[(1-&gt;4)-alpha-D-glucosyl](n) + ADP-alpha-D-glucose = [(1-&gt;4)-alpha-D-glucosyl](n+1) + ADP + H(+)</text>
        <dbReference type="Rhea" id="RHEA:18189"/>
        <dbReference type="Rhea" id="RHEA-COMP:9584"/>
        <dbReference type="Rhea" id="RHEA-COMP:9587"/>
        <dbReference type="ChEBI" id="CHEBI:15378"/>
        <dbReference type="ChEBI" id="CHEBI:15444"/>
        <dbReference type="ChEBI" id="CHEBI:57498"/>
        <dbReference type="ChEBI" id="CHEBI:456216"/>
        <dbReference type="EC" id="2.4.1.21"/>
    </reaction>
</comment>
<dbReference type="UniPathway" id="UPA00164"/>
<feature type="binding site" evidence="7">
    <location>
        <position position="23"/>
    </location>
    <ligand>
        <name>ADP-alpha-D-glucose</name>
        <dbReference type="ChEBI" id="CHEBI:57498"/>
    </ligand>
</feature>
<comment type="function">
    <text evidence="2 7">Synthesizes alpha-1,4-glucan chains using ADP-glucose.</text>
</comment>
<evidence type="ECO:0000313" key="11">
    <source>
        <dbReference type="Proteomes" id="UP000064249"/>
    </source>
</evidence>
<dbReference type="InterPro" id="IPR013534">
    <property type="entry name" value="Starch_synth_cat_dom"/>
</dbReference>
<dbReference type="PANTHER" id="PTHR45825:SF11">
    <property type="entry name" value="ALPHA AMYLASE DOMAIN-CONTAINING PROTEIN"/>
    <property type="match status" value="1"/>
</dbReference>
<protein>
    <recommendedName>
        <fullName evidence="7">Glycogen synthase</fullName>
        <ecNumber evidence="7">2.4.1.21</ecNumber>
    </recommendedName>
    <alternativeName>
        <fullName evidence="7">Starch [bacterial glycogen] synthase</fullName>
    </alternativeName>
</protein>
<dbReference type="AlphaFoldDB" id="A0A117LH85"/>
<feature type="domain" description="Glycosyl transferase family 1" evidence="8">
    <location>
        <begin position="300"/>
        <end position="455"/>
    </location>
</feature>
<dbReference type="GO" id="GO:0005978">
    <property type="term" value="P:glycogen biosynthetic process"/>
    <property type="evidence" value="ECO:0007669"/>
    <property type="project" value="UniProtKB-UniRule"/>
</dbReference>
<evidence type="ECO:0000256" key="2">
    <source>
        <dbReference type="ARBA" id="ARBA00002764"/>
    </source>
</evidence>
<keyword evidence="6 7" id="KW-0320">Glycogen biosynthesis</keyword>
<sequence length="484" mass="54601">MSFSQSNRLRILFIAAEAAPLVKIGGLGDYIESLPKALLDQNKDAGITLDIRIAIPYTNLIHPTFLSKSNVLSFTSQHGSAINSFDIYTTTIDSIQYYVLKNKALSEQEQEVYSIDPVQDGEKFIAFSCACFDLMKAVKWQADIIHTNDWQTGPACNYLASHKKSNNSIRSIFVIHNLPYMGAGTQALMEKYGFQTKEDPLLPAWANNLPLVAGIQDADQVITVSPTYAQEIQTAAFGNDLQDYLTSQKHRIRGILNGIDQTIWDPKTDPLIQHNFNSDTLENRKKNKNEITAELALQSKPEIPLLVMISRLDRQKGIALLIETLKTLGKQHWQAVILGTGSADQEKLTRKLAKQFPKKVRVLNRFDNQFSHQLFAGGDIFLMPSLYEPCGTSQMIAMRYGCIPVAHAVGGLVDSICDTEESRTGFLFYKPEVKPFAKTLQHALQQFQNPVEWSKIQKRAMQQDFSWKNSAKEYLEVYRTIKRT</sequence>
<keyword evidence="5 7" id="KW-0808">Transferase</keyword>
<evidence type="ECO:0000256" key="4">
    <source>
        <dbReference type="ARBA" id="ARBA00022676"/>
    </source>
</evidence>
<evidence type="ECO:0000256" key="5">
    <source>
        <dbReference type="ARBA" id="ARBA00022679"/>
    </source>
</evidence>
<reference evidence="10 11" key="1">
    <citation type="journal article" date="2015" name="MBio">
        <title>Genome-Resolved Metagenomic Analysis Reveals Roles for Candidate Phyla and Other Microbial Community Members in Biogeochemical Transformations in Oil Reservoirs.</title>
        <authorList>
            <person name="Hu P."/>
            <person name="Tom L."/>
            <person name="Singh A."/>
            <person name="Thomas B.C."/>
            <person name="Baker B.J."/>
            <person name="Piceno Y.M."/>
            <person name="Andersen G.L."/>
            <person name="Banfield J.F."/>
        </authorList>
    </citation>
    <scope>NUCLEOTIDE SEQUENCE [LARGE SCALE GENOMIC DNA]</scope>
    <source>
        <strain evidence="10">46_16</strain>
    </source>
</reference>
<organism evidence="10 11">
    <name type="scientific">Anaerolinea thermophila</name>
    <dbReference type="NCBI Taxonomy" id="167964"/>
    <lineage>
        <taxon>Bacteria</taxon>
        <taxon>Bacillati</taxon>
        <taxon>Chloroflexota</taxon>
        <taxon>Anaerolineae</taxon>
        <taxon>Anaerolineales</taxon>
        <taxon>Anaerolineaceae</taxon>
        <taxon>Anaerolinea</taxon>
    </lineage>
</organism>
<dbReference type="GO" id="GO:0009011">
    <property type="term" value="F:alpha-1,4-glucan glucosyltransferase (ADP-glucose donor) activity"/>
    <property type="evidence" value="ECO:0007669"/>
    <property type="project" value="UniProtKB-UniRule"/>
</dbReference>
<dbReference type="CDD" id="cd03791">
    <property type="entry name" value="GT5_Glycogen_synthase_DULL1-like"/>
    <property type="match status" value="1"/>
</dbReference>
<dbReference type="Proteomes" id="UP000064249">
    <property type="component" value="Unassembled WGS sequence"/>
</dbReference>
<dbReference type="Pfam" id="PF08323">
    <property type="entry name" value="Glyco_transf_5"/>
    <property type="match status" value="1"/>
</dbReference>
<evidence type="ECO:0000259" key="9">
    <source>
        <dbReference type="Pfam" id="PF08323"/>
    </source>
</evidence>
<dbReference type="Gene3D" id="3.40.50.2000">
    <property type="entry name" value="Glycogen Phosphorylase B"/>
    <property type="match status" value="2"/>
</dbReference>
<comment type="pathway">
    <text evidence="7">Glycan biosynthesis; glycogen biosynthesis.</text>
</comment>
<evidence type="ECO:0000256" key="7">
    <source>
        <dbReference type="HAMAP-Rule" id="MF_00484"/>
    </source>
</evidence>
<feature type="domain" description="Starch synthase catalytic" evidence="9">
    <location>
        <begin position="10"/>
        <end position="246"/>
    </location>
</feature>
<comment type="caution">
    <text evidence="10">The sequence shown here is derived from an EMBL/GenBank/DDBJ whole genome shotgun (WGS) entry which is preliminary data.</text>
</comment>
<dbReference type="GO" id="GO:0004373">
    <property type="term" value="F:alpha-1,4-glucan glucosyltransferase (UDP-glucose donor) activity"/>
    <property type="evidence" value="ECO:0007669"/>
    <property type="project" value="InterPro"/>
</dbReference>
<gene>
    <name evidence="7" type="primary">glgA</name>
    <name evidence="10" type="ORF">XD73_0054</name>
</gene>
<dbReference type="NCBIfam" id="TIGR02095">
    <property type="entry name" value="glgA"/>
    <property type="match status" value="1"/>
</dbReference>
<keyword evidence="4 7" id="KW-0328">Glycosyltransferase</keyword>
<dbReference type="HAMAP" id="MF_00484">
    <property type="entry name" value="Glycogen_synth"/>
    <property type="match status" value="1"/>
</dbReference>
<dbReference type="PANTHER" id="PTHR45825">
    <property type="entry name" value="GRANULE-BOUND STARCH SYNTHASE 1, CHLOROPLASTIC/AMYLOPLASTIC"/>
    <property type="match status" value="1"/>
</dbReference>
<evidence type="ECO:0000256" key="3">
    <source>
        <dbReference type="ARBA" id="ARBA00010281"/>
    </source>
</evidence>
<dbReference type="InterPro" id="IPR011835">
    <property type="entry name" value="GS/SS"/>
</dbReference>
<dbReference type="EMBL" id="LGFU01000001">
    <property type="protein sequence ID" value="KUK47108.1"/>
    <property type="molecule type" value="Genomic_DNA"/>
</dbReference>
<dbReference type="InterPro" id="IPR001296">
    <property type="entry name" value="Glyco_trans_1"/>
</dbReference>
<name>A0A117LH85_9CHLR</name>
<evidence type="ECO:0000256" key="6">
    <source>
        <dbReference type="ARBA" id="ARBA00023056"/>
    </source>
</evidence>
<evidence type="ECO:0000259" key="8">
    <source>
        <dbReference type="Pfam" id="PF00534"/>
    </source>
</evidence>
<proteinExistence type="inferred from homology"/>
<comment type="similarity">
    <text evidence="3 7">Belongs to the glycosyltransferase 1 family. Bacterial/plant glycogen synthase subfamily.</text>
</comment>
<evidence type="ECO:0000313" key="10">
    <source>
        <dbReference type="EMBL" id="KUK47108.1"/>
    </source>
</evidence>
<accession>A0A117LH85</accession>
<evidence type="ECO:0000256" key="1">
    <source>
        <dbReference type="ARBA" id="ARBA00001478"/>
    </source>
</evidence>
<dbReference type="SUPFAM" id="SSF53756">
    <property type="entry name" value="UDP-Glycosyltransferase/glycogen phosphorylase"/>
    <property type="match status" value="1"/>
</dbReference>
<dbReference type="Pfam" id="PF00534">
    <property type="entry name" value="Glycos_transf_1"/>
    <property type="match status" value="1"/>
</dbReference>
<dbReference type="EC" id="2.4.1.21" evidence="7"/>
<dbReference type="PATRIC" id="fig|167964.4.peg.346"/>